<evidence type="ECO:0000313" key="3">
    <source>
        <dbReference type="EMBL" id="ADG75447.1"/>
    </source>
</evidence>
<evidence type="ECO:0008006" key="5">
    <source>
        <dbReference type="Google" id="ProtNLM"/>
    </source>
</evidence>
<name>D5UIA2_CELFN</name>
<feature type="chain" id="PRO_5003077429" description="Lipoprotein" evidence="2">
    <location>
        <begin position="24"/>
        <end position="210"/>
    </location>
</feature>
<protein>
    <recommendedName>
        <fullName evidence="5">Lipoprotein</fullName>
    </recommendedName>
</protein>
<accession>D5UIA2</accession>
<evidence type="ECO:0000256" key="2">
    <source>
        <dbReference type="SAM" id="SignalP"/>
    </source>
</evidence>
<dbReference type="AlphaFoldDB" id="D5UIA2"/>
<dbReference type="KEGG" id="cfl:Cfla_2559"/>
<evidence type="ECO:0000256" key="1">
    <source>
        <dbReference type="SAM" id="MobiDB-lite"/>
    </source>
</evidence>
<organism evidence="3 4">
    <name type="scientific">Cellulomonas flavigena (strain ATCC 482 / DSM 20109 / BCRC 11376 / JCM 18109 / NBRC 3775 / NCIMB 8073 / NRS 134)</name>
    <dbReference type="NCBI Taxonomy" id="446466"/>
    <lineage>
        <taxon>Bacteria</taxon>
        <taxon>Bacillati</taxon>
        <taxon>Actinomycetota</taxon>
        <taxon>Actinomycetes</taxon>
        <taxon>Micrococcales</taxon>
        <taxon>Cellulomonadaceae</taxon>
        <taxon>Cellulomonas</taxon>
    </lineage>
</organism>
<gene>
    <name evidence="3" type="ordered locus">Cfla_2559</name>
</gene>
<dbReference type="EMBL" id="CP001964">
    <property type="protein sequence ID" value="ADG75447.1"/>
    <property type="molecule type" value="Genomic_DNA"/>
</dbReference>
<dbReference type="OrthoDB" id="4827228at2"/>
<dbReference type="Proteomes" id="UP000000849">
    <property type="component" value="Chromosome"/>
</dbReference>
<dbReference type="STRING" id="446466.Cfla_2559"/>
<keyword evidence="4" id="KW-1185">Reference proteome</keyword>
<dbReference type="PROSITE" id="PS51257">
    <property type="entry name" value="PROKAR_LIPOPROTEIN"/>
    <property type="match status" value="1"/>
</dbReference>
<feature type="region of interest" description="Disordered" evidence="1">
    <location>
        <begin position="27"/>
        <end position="52"/>
    </location>
</feature>
<evidence type="ECO:0000313" key="4">
    <source>
        <dbReference type="Proteomes" id="UP000000849"/>
    </source>
</evidence>
<proteinExistence type="predicted"/>
<dbReference type="HOGENOM" id="CLU_1308274_0_0_11"/>
<keyword evidence="2" id="KW-0732">Signal</keyword>
<feature type="signal peptide" evidence="2">
    <location>
        <begin position="1"/>
        <end position="23"/>
    </location>
</feature>
<reference evidence="3 4" key="1">
    <citation type="journal article" date="2010" name="Stand. Genomic Sci.">
        <title>Complete genome sequence of Cellulomonas flavigena type strain (134).</title>
        <authorList>
            <person name="Abt B."/>
            <person name="Foster B."/>
            <person name="Lapidus A."/>
            <person name="Clum A."/>
            <person name="Sun H."/>
            <person name="Pukall R."/>
            <person name="Lucas S."/>
            <person name="Glavina Del Rio T."/>
            <person name="Nolan M."/>
            <person name="Tice H."/>
            <person name="Cheng J.F."/>
            <person name="Pitluck S."/>
            <person name="Liolios K."/>
            <person name="Ivanova N."/>
            <person name="Mavromatis K."/>
            <person name="Ovchinnikova G."/>
            <person name="Pati A."/>
            <person name="Goodwin L."/>
            <person name="Chen A."/>
            <person name="Palaniappan K."/>
            <person name="Land M."/>
            <person name="Hauser L."/>
            <person name="Chang Y.J."/>
            <person name="Jeffries C.D."/>
            <person name="Rohde M."/>
            <person name="Goker M."/>
            <person name="Woyke T."/>
            <person name="Bristow J."/>
            <person name="Eisen J.A."/>
            <person name="Markowitz V."/>
            <person name="Hugenholtz P."/>
            <person name="Kyrpides N.C."/>
            <person name="Klenk H.P."/>
        </authorList>
    </citation>
    <scope>NUCLEOTIDE SEQUENCE [LARGE SCALE GENOMIC DNA]</scope>
    <source>
        <strain evidence="4">ATCC 482 / DSM 20109 / BCRC 11376 / JCM 18109 / NBRC 3775 / NCIMB 8073 / NRS 134</strain>
    </source>
</reference>
<sequence>MKRPLVAVAAAVVLLLGGGIAFVACQGPDEPGPAPTSSSSAGPDDDGAGEGWTTEGFEAAVLEGDVGTSEVLASVEGELSDPPDVIPVRVDVTQVLADESSTLVRFTLAHLGDEPSRLGPVFSTTSVLSREMRDVALIDPTSEQRYLPYIGVRVTDEKSSFCVCSGQPRTFSSAGAYLTATFPPLDPSTQTVTFEVPWLPLIEDVPVERR</sequence>
<dbReference type="RefSeq" id="WP_013117780.1">
    <property type="nucleotide sequence ID" value="NC_014151.1"/>
</dbReference>